<feature type="transmembrane region" description="Helical" evidence="1">
    <location>
        <begin position="12"/>
        <end position="29"/>
    </location>
</feature>
<feature type="transmembrane region" description="Helical" evidence="1">
    <location>
        <begin position="189"/>
        <end position="207"/>
    </location>
</feature>
<organism evidence="2 3">
    <name type="scientific">Exophiala sideris</name>
    <dbReference type="NCBI Taxonomy" id="1016849"/>
    <lineage>
        <taxon>Eukaryota</taxon>
        <taxon>Fungi</taxon>
        <taxon>Dikarya</taxon>
        <taxon>Ascomycota</taxon>
        <taxon>Pezizomycotina</taxon>
        <taxon>Eurotiomycetes</taxon>
        <taxon>Chaetothyriomycetidae</taxon>
        <taxon>Chaetothyriales</taxon>
        <taxon>Herpotrichiellaceae</taxon>
        <taxon>Exophiala</taxon>
    </lineage>
</organism>
<proteinExistence type="predicted"/>
<gene>
    <name evidence="2" type="ORF">LTR69_007391</name>
</gene>
<sequence length="253" mass="27728">MADVTRARSDNYLWFARLLQLIFTIAILGVTGDGASLWKSIDCDIPAKLAFNIAAAALTLPAVIYLIFSSGPKSCQKLPFNLWAVVGIDAFMFLIWLAATAASVYDCNGVCSACSPIGRIEDIGYGFWIQYDSLFCECYFPDADYRNRHRVRAVLEGRGVSSLRNGSSQEMAQLGEKSYNIATKRGLDVVMIFLFLTTLVAMARYLWKARKECAATAGDNGMQHDSSSYAGADVQMTEDHNKVGPTVTGNEVP</sequence>
<dbReference type="EMBL" id="JAVRRF010000016">
    <property type="protein sequence ID" value="KAK5057351.1"/>
    <property type="molecule type" value="Genomic_DNA"/>
</dbReference>
<feature type="transmembrane region" description="Helical" evidence="1">
    <location>
        <begin position="80"/>
        <end position="99"/>
    </location>
</feature>
<dbReference type="Proteomes" id="UP001345691">
    <property type="component" value="Unassembled WGS sequence"/>
</dbReference>
<keyword evidence="3" id="KW-1185">Reference proteome</keyword>
<evidence type="ECO:0000313" key="2">
    <source>
        <dbReference type="EMBL" id="KAK5057351.1"/>
    </source>
</evidence>
<dbReference type="PANTHER" id="PTHR37451">
    <property type="entry name" value="MARVEL DOMAIN"/>
    <property type="match status" value="1"/>
</dbReference>
<keyword evidence="1" id="KW-0472">Membrane</keyword>
<dbReference type="PANTHER" id="PTHR37451:SF4">
    <property type="entry name" value="MARVEL DOMAIN-CONTAINING PROTEIN"/>
    <property type="match status" value="1"/>
</dbReference>
<name>A0ABR0J6T1_9EURO</name>
<reference evidence="2 3" key="1">
    <citation type="submission" date="2023-08" db="EMBL/GenBank/DDBJ databases">
        <title>Black Yeasts Isolated from many extreme environments.</title>
        <authorList>
            <person name="Coleine C."/>
            <person name="Stajich J.E."/>
            <person name="Selbmann L."/>
        </authorList>
    </citation>
    <scope>NUCLEOTIDE SEQUENCE [LARGE SCALE GENOMIC DNA]</scope>
    <source>
        <strain evidence="2 3">CCFEE 6328</strain>
    </source>
</reference>
<feature type="transmembrane region" description="Helical" evidence="1">
    <location>
        <begin position="49"/>
        <end position="68"/>
    </location>
</feature>
<evidence type="ECO:0008006" key="4">
    <source>
        <dbReference type="Google" id="ProtNLM"/>
    </source>
</evidence>
<evidence type="ECO:0000313" key="3">
    <source>
        <dbReference type="Proteomes" id="UP001345691"/>
    </source>
</evidence>
<comment type="caution">
    <text evidence="2">The sequence shown here is derived from an EMBL/GenBank/DDBJ whole genome shotgun (WGS) entry which is preliminary data.</text>
</comment>
<accession>A0ABR0J6T1</accession>
<evidence type="ECO:0000256" key="1">
    <source>
        <dbReference type="SAM" id="Phobius"/>
    </source>
</evidence>
<protein>
    <recommendedName>
        <fullName evidence="4">MARVEL domain-containing protein</fullName>
    </recommendedName>
</protein>
<keyword evidence="1" id="KW-1133">Transmembrane helix</keyword>
<keyword evidence="1" id="KW-0812">Transmembrane</keyword>